<gene>
    <name evidence="3" type="ORF">MUK42_18676</name>
</gene>
<evidence type="ECO:0000313" key="3">
    <source>
        <dbReference type="EMBL" id="URD77783.1"/>
    </source>
</evidence>
<dbReference type="InterPro" id="IPR000225">
    <property type="entry name" value="Armadillo"/>
</dbReference>
<dbReference type="Pfam" id="PF00514">
    <property type="entry name" value="Arm"/>
    <property type="match status" value="1"/>
</dbReference>
<proteinExistence type="predicted"/>
<dbReference type="EMBL" id="CP097503">
    <property type="protein sequence ID" value="URD77783.1"/>
    <property type="molecule type" value="Genomic_DNA"/>
</dbReference>
<dbReference type="SUPFAM" id="SSF48371">
    <property type="entry name" value="ARM repeat"/>
    <property type="match status" value="1"/>
</dbReference>
<dbReference type="SMART" id="SM00185">
    <property type="entry name" value="ARM"/>
    <property type="match status" value="5"/>
</dbReference>
<evidence type="ECO:0000313" key="4">
    <source>
        <dbReference type="Proteomes" id="UP001055439"/>
    </source>
</evidence>
<dbReference type="AlphaFoldDB" id="A0A9E7EIU9"/>
<feature type="region of interest" description="Disordered" evidence="1">
    <location>
        <begin position="257"/>
        <end position="282"/>
    </location>
</feature>
<protein>
    <submittedName>
        <fullName evidence="3">ARM</fullName>
    </submittedName>
</protein>
<dbReference type="PANTHER" id="PTHR46168:SF9">
    <property type="entry name" value="ARMADILLO REPEAT ONLY 2"/>
    <property type="match status" value="1"/>
</dbReference>
<keyword evidence="4" id="KW-1185">Reference proteome</keyword>
<dbReference type="PANTHER" id="PTHR46168">
    <property type="entry name" value="ARMADILLO REPEAT ONLY 4"/>
    <property type="match status" value="1"/>
</dbReference>
<dbReference type="Pfam" id="PF25055">
    <property type="entry name" value="DUF7792"/>
    <property type="match status" value="1"/>
</dbReference>
<organism evidence="3 4">
    <name type="scientific">Musa troglodytarum</name>
    <name type="common">fe'i banana</name>
    <dbReference type="NCBI Taxonomy" id="320322"/>
    <lineage>
        <taxon>Eukaryota</taxon>
        <taxon>Viridiplantae</taxon>
        <taxon>Streptophyta</taxon>
        <taxon>Embryophyta</taxon>
        <taxon>Tracheophyta</taxon>
        <taxon>Spermatophyta</taxon>
        <taxon>Magnoliopsida</taxon>
        <taxon>Liliopsida</taxon>
        <taxon>Zingiberales</taxon>
        <taxon>Musaceae</taxon>
        <taxon>Musa</taxon>
    </lineage>
</organism>
<sequence>MDDTEQVLDKALGLVYRCRNRVLVHRLFSITPGAAFSKMCIQIDNSVADVSWLLRVSAPAGDDDGLLHGLCPIAQNEPILTFIWSNIATLHTGHSDARSEAAAALLSLACDNQHFAKLIIEEDGIAPLLRLLKDDNAEGQENAARALGLLGRDRESVDCLIAAGVCSAFGKVLKDGPMKVQAVVAWAVAELVANNSKCQDVFAQNNVVRLLVGHLAFETIQEHSKYSVPSKAMSIHSVVLANKAAASGSSFDDANATSATVPWKRQQHSLSGSGNRAREMEDPSTKAKMKAMAAKALWQLARGNADICRNLTESRALLCFAVLLEKGTGDVRHNSAMALMEITRVAEHNTDLRRSAFKPNSPACKAVIDQLLHIVEKGEHDDLLVPSVTALGCLSRTFRATETRVIAPLVRLLDDKEATVMSEAVAALTKFACTENYLHVSHSQVIIEAGGARHLIQLVYLGEQVQVEAMVLLCYIAKHVPDSQELADAEVLNTLSWASKQAHLVQDERADKLLPEAKARLELYQMRRL</sequence>
<dbReference type="Gene3D" id="1.25.10.10">
    <property type="entry name" value="Leucine-rich Repeat Variant"/>
    <property type="match status" value="2"/>
</dbReference>
<evidence type="ECO:0000259" key="2">
    <source>
        <dbReference type="Pfam" id="PF25055"/>
    </source>
</evidence>
<dbReference type="Proteomes" id="UP001055439">
    <property type="component" value="Chromosome 10"/>
</dbReference>
<name>A0A9E7EIU9_9LILI</name>
<feature type="domain" description="DUF7792" evidence="2">
    <location>
        <begin position="1"/>
        <end position="57"/>
    </location>
</feature>
<dbReference type="InterPro" id="IPR011989">
    <property type="entry name" value="ARM-like"/>
</dbReference>
<evidence type="ECO:0000256" key="1">
    <source>
        <dbReference type="SAM" id="MobiDB-lite"/>
    </source>
</evidence>
<dbReference type="InterPro" id="IPR016024">
    <property type="entry name" value="ARM-type_fold"/>
</dbReference>
<dbReference type="InterPro" id="IPR056694">
    <property type="entry name" value="DUF7792"/>
</dbReference>
<reference evidence="3" key="1">
    <citation type="submission" date="2022-05" db="EMBL/GenBank/DDBJ databases">
        <title>The Musa troglodytarum L. genome provides insights into the mechanism of non-climacteric behaviour and enrichment of carotenoids.</title>
        <authorList>
            <person name="Wang J."/>
        </authorList>
    </citation>
    <scope>NUCLEOTIDE SEQUENCE</scope>
    <source>
        <tissue evidence="3">Leaf</tissue>
    </source>
</reference>
<accession>A0A9E7EIU9</accession>
<dbReference type="OrthoDB" id="7537227at2759"/>